<dbReference type="InterPro" id="IPR003593">
    <property type="entry name" value="AAA+_ATPase"/>
</dbReference>
<name>A0A662D3N0_UNCAE</name>
<evidence type="ECO:0000313" key="10">
    <source>
        <dbReference type="EMBL" id="RLE09761.1"/>
    </source>
</evidence>
<dbReference type="GO" id="GO:0005524">
    <property type="term" value="F:ATP binding"/>
    <property type="evidence" value="ECO:0007669"/>
    <property type="project" value="UniProtKB-KW"/>
</dbReference>
<dbReference type="CDD" id="cd03216">
    <property type="entry name" value="ABC_Carb_Monos_I"/>
    <property type="match status" value="1"/>
</dbReference>
<keyword evidence="2" id="KW-0813">Transport</keyword>
<dbReference type="InterPro" id="IPR050107">
    <property type="entry name" value="ABC_carbohydrate_import_ATPase"/>
</dbReference>
<dbReference type="FunFam" id="3.40.50.300:FF:000127">
    <property type="entry name" value="Ribose import ATP-binding protein RbsA"/>
    <property type="match status" value="1"/>
</dbReference>
<dbReference type="EMBL" id="QMQA01000350">
    <property type="protein sequence ID" value="RLE09761.1"/>
    <property type="molecule type" value="Genomic_DNA"/>
</dbReference>
<dbReference type="AlphaFoldDB" id="A0A662D3N0"/>
<dbReference type="SMART" id="SM00382">
    <property type="entry name" value="AAA"/>
    <property type="match status" value="1"/>
</dbReference>
<keyword evidence="7" id="KW-1278">Translocase</keyword>
<dbReference type="GO" id="GO:0016887">
    <property type="term" value="F:ATP hydrolysis activity"/>
    <property type="evidence" value="ECO:0007669"/>
    <property type="project" value="InterPro"/>
</dbReference>
<dbReference type="Gene3D" id="3.40.50.300">
    <property type="entry name" value="P-loop containing nucleotide triphosphate hydrolases"/>
    <property type="match status" value="1"/>
</dbReference>
<dbReference type="Pfam" id="PF00005">
    <property type="entry name" value="ABC_tran"/>
    <property type="match status" value="1"/>
</dbReference>
<dbReference type="InterPro" id="IPR003439">
    <property type="entry name" value="ABC_transporter-like_ATP-bd"/>
</dbReference>
<evidence type="ECO:0000256" key="6">
    <source>
        <dbReference type="ARBA" id="ARBA00022840"/>
    </source>
</evidence>
<accession>A0A662D3N0</accession>
<dbReference type="PANTHER" id="PTHR43790">
    <property type="entry name" value="CARBOHYDRATE TRANSPORT ATP-BINDING PROTEIN MG119-RELATED"/>
    <property type="match status" value="1"/>
</dbReference>
<dbReference type="Proteomes" id="UP000280417">
    <property type="component" value="Unassembled WGS sequence"/>
</dbReference>
<keyword evidence="3" id="KW-1003">Cell membrane</keyword>
<evidence type="ECO:0000256" key="5">
    <source>
        <dbReference type="ARBA" id="ARBA00022741"/>
    </source>
</evidence>
<sequence>MIEMRGIHKSFPGVHALKGVNFDLHEGEVHCLVGENGAGKSTLIKILSGVYHPDEGEIYFFGQKIRKINPYIAREMGISFIYQELDLFPFLTVGENIFLGSEPCSRLGRVNWKKLYCGSVQILDSLNFPLDVKTKVGNLTVAERQMVAVAKALCRKSKVLVMDEPSAVLSGKELDVLFDNIKRLKEEGVGIIYISHRLEEIFEIGDRVTVLRDGRCIDTAKVKDVTVQEITRKMVGREVKLYKKSLNSEVSLNREKIILSVVGTRS</sequence>
<evidence type="ECO:0000256" key="4">
    <source>
        <dbReference type="ARBA" id="ARBA00022737"/>
    </source>
</evidence>
<organism evidence="10 11">
    <name type="scientific">Aerophobetes bacterium</name>
    <dbReference type="NCBI Taxonomy" id="2030807"/>
    <lineage>
        <taxon>Bacteria</taxon>
        <taxon>Candidatus Aerophobota</taxon>
    </lineage>
</organism>
<dbReference type="SUPFAM" id="SSF52540">
    <property type="entry name" value="P-loop containing nucleoside triphosphate hydrolases"/>
    <property type="match status" value="1"/>
</dbReference>
<evidence type="ECO:0000259" key="9">
    <source>
        <dbReference type="PROSITE" id="PS50893"/>
    </source>
</evidence>
<gene>
    <name evidence="10" type="ORF">DRJ04_09650</name>
</gene>
<dbReference type="PANTHER" id="PTHR43790:SF9">
    <property type="entry name" value="GALACTOFURANOSE TRANSPORTER ATP-BINDING PROTEIN YTFR"/>
    <property type="match status" value="1"/>
</dbReference>
<keyword evidence="5" id="KW-0547">Nucleotide-binding</keyword>
<evidence type="ECO:0000313" key="11">
    <source>
        <dbReference type="Proteomes" id="UP000280417"/>
    </source>
</evidence>
<dbReference type="PROSITE" id="PS50893">
    <property type="entry name" value="ABC_TRANSPORTER_2"/>
    <property type="match status" value="1"/>
</dbReference>
<feature type="non-terminal residue" evidence="10">
    <location>
        <position position="266"/>
    </location>
</feature>
<keyword evidence="6 10" id="KW-0067">ATP-binding</keyword>
<evidence type="ECO:0000256" key="3">
    <source>
        <dbReference type="ARBA" id="ARBA00022475"/>
    </source>
</evidence>
<keyword evidence="8" id="KW-0472">Membrane</keyword>
<dbReference type="InterPro" id="IPR027417">
    <property type="entry name" value="P-loop_NTPase"/>
</dbReference>
<evidence type="ECO:0000256" key="8">
    <source>
        <dbReference type="ARBA" id="ARBA00023136"/>
    </source>
</evidence>
<evidence type="ECO:0000256" key="1">
    <source>
        <dbReference type="ARBA" id="ARBA00004202"/>
    </source>
</evidence>
<feature type="domain" description="ABC transporter" evidence="9">
    <location>
        <begin position="2"/>
        <end position="238"/>
    </location>
</feature>
<dbReference type="GO" id="GO:0005886">
    <property type="term" value="C:plasma membrane"/>
    <property type="evidence" value="ECO:0007669"/>
    <property type="project" value="UniProtKB-SubCell"/>
</dbReference>
<reference evidence="10 11" key="1">
    <citation type="submission" date="2018-06" db="EMBL/GenBank/DDBJ databases">
        <title>Extensive metabolic versatility and redundancy in microbially diverse, dynamic hydrothermal sediments.</title>
        <authorList>
            <person name="Dombrowski N."/>
            <person name="Teske A."/>
            <person name="Baker B.J."/>
        </authorList>
    </citation>
    <scope>NUCLEOTIDE SEQUENCE [LARGE SCALE GENOMIC DNA]</scope>
    <source>
        <strain evidence="10">B3_G15</strain>
    </source>
</reference>
<proteinExistence type="predicted"/>
<keyword evidence="4" id="KW-0677">Repeat</keyword>
<evidence type="ECO:0000256" key="7">
    <source>
        <dbReference type="ARBA" id="ARBA00022967"/>
    </source>
</evidence>
<comment type="caution">
    <text evidence="10">The sequence shown here is derived from an EMBL/GenBank/DDBJ whole genome shotgun (WGS) entry which is preliminary data.</text>
</comment>
<evidence type="ECO:0000256" key="2">
    <source>
        <dbReference type="ARBA" id="ARBA00022448"/>
    </source>
</evidence>
<comment type="subcellular location">
    <subcellularLocation>
        <location evidence="1">Cell membrane</location>
        <topology evidence="1">Peripheral membrane protein</topology>
    </subcellularLocation>
</comment>
<protein>
    <submittedName>
        <fullName evidence="10">D-xylose ABC transporter ATP-binding protein</fullName>
    </submittedName>
</protein>